<comment type="caution">
    <text evidence="1">The sequence shown here is derived from an EMBL/GenBank/DDBJ whole genome shotgun (WGS) entry which is preliminary data.</text>
</comment>
<proteinExistence type="predicted"/>
<protein>
    <submittedName>
        <fullName evidence="1">Uncharacterized protein</fullName>
    </submittedName>
</protein>
<evidence type="ECO:0000313" key="1">
    <source>
        <dbReference type="EMBL" id="KRZ14843.1"/>
    </source>
</evidence>
<dbReference type="EMBL" id="JYDP01000021">
    <property type="protein sequence ID" value="KRZ14843.1"/>
    <property type="molecule type" value="Genomic_DNA"/>
</dbReference>
<reference evidence="1 2" key="1">
    <citation type="submission" date="2015-01" db="EMBL/GenBank/DDBJ databases">
        <title>Evolution of Trichinella species and genotypes.</title>
        <authorList>
            <person name="Korhonen P.K."/>
            <person name="Edoardo P."/>
            <person name="Giuseppe L.R."/>
            <person name="Gasser R.B."/>
        </authorList>
    </citation>
    <scope>NUCLEOTIDE SEQUENCE [LARGE SCALE GENOMIC DNA]</scope>
    <source>
        <strain evidence="1">ISS1029</strain>
    </source>
</reference>
<sequence>MRKNFQTLYSAKRRHLIFLKTSDYMMKYRWKIFFKKLNQFSIAQLGGRKTIDFSIVEAVLPMPKCQLSKSIAKFSIVYSLFLQKMVFKKRIKVDNSSPLADIHATSCHSNSRCAKLDQL</sequence>
<evidence type="ECO:0000313" key="2">
    <source>
        <dbReference type="Proteomes" id="UP000055024"/>
    </source>
</evidence>
<keyword evidence="2" id="KW-1185">Reference proteome</keyword>
<dbReference type="Proteomes" id="UP000055024">
    <property type="component" value="Unassembled WGS sequence"/>
</dbReference>
<name>A0A0V1HVR0_9BILA</name>
<accession>A0A0V1HVR0</accession>
<dbReference type="AlphaFoldDB" id="A0A0V1HVR0"/>
<gene>
    <name evidence="1" type="ORF">T11_14479</name>
</gene>
<organism evidence="1 2">
    <name type="scientific">Trichinella zimbabwensis</name>
    <dbReference type="NCBI Taxonomy" id="268475"/>
    <lineage>
        <taxon>Eukaryota</taxon>
        <taxon>Metazoa</taxon>
        <taxon>Ecdysozoa</taxon>
        <taxon>Nematoda</taxon>
        <taxon>Enoplea</taxon>
        <taxon>Dorylaimia</taxon>
        <taxon>Trichinellida</taxon>
        <taxon>Trichinellidae</taxon>
        <taxon>Trichinella</taxon>
    </lineage>
</organism>